<dbReference type="RefSeq" id="WP_125530235.1">
    <property type="nucleotide sequence ID" value="NZ_RFEW01000004.1"/>
</dbReference>
<reference evidence="1 2" key="1">
    <citation type="submission" date="2018-10" db="EMBL/GenBank/DDBJ databases">
        <title>GWAS and RNA-Seq identify cryptic mechanisms of antimicrobial resistance in Acinetobacter baumannii.</title>
        <authorList>
            <person name="Sahl J.W."/>
        </authorList>
    </citation>
    <scope>NUCLEOTIDE SEQUENCE [LARGE SCALE GENOMIC DNA]</scope>
    <source>
        <strain evidence="1 2">TG41884</strain>
    </source>
</reference>
<organism evidence="1 2">
    <name type="scientific">Acinetobacter pittii</name>
    <name type="common">Acinetobacter genomosp. 3</name>
    <dbReference type="NCBI Taxonomy" id="48296"/>
    <lineage>
        <taxon>Bacteria</taxon>
        <taxon>Pseudomonadati</taxon>
        <taxon>Pseudomonadota</taxon>
        <taxon>Gammaproteobacteria</taxon>
        <taxon>Moraxellales</taxon>
        <taxon>Moraxellaceae</taxon>
        <taxon>Acinetobacter</taxon>
        <taxon>Acinetobacter calcoaceticus/baumannii complex</taxon>
    </lineage>
</organism>
<sequence length="241" mass="26665">MPAVAKFFLENGQVNLDLTSRILKSVASQTLRWDKTNTWNTYCPITARNENFNVHDAYDVGRPTIISSTGSKPPSSEMFELSTCLKDGSIYYIGGGWTSGGTTDLTADVYFNYVSDNWSGGVSTDKIRIYSQDGKLMWSDSTLKSCPIYISTLEFTSLNQVKTISSPNDRRLYINEASVFSSGTIVIDEGGSFFSTSGLQVRWSNQGKTLECCYISSGDGDITEVLRRVGKVTVEIFEFPT</sequence>
<evidence type="ECO:0000313" key="1">
    <source>
        <dbReference type="EMBL" id="RSO61290.1"/>
    </source>
</evidence>
<proteinExistence type="predicted"/>
<gene>
    <name evidence="1" type="ORF">EA752_07605</name>
</gene>
<dbReference type="EMBL" id="RFEW01000004">
    <property type="protein sequence ID" value="RSO61290.1"/>
    <property type="molecule type" value="Genomic_DNA"/>
</dbReference>
<comment type="caution">
    <text evidence="1">The sequence shown here is derived from an EMBL/GenBank/DDBJ whole genome shotgun (WGS) entry which is preliminary data.</text>
</comment>
<accession>A0AB37TH80</accession>
<evidence type="ECO:0000313" key="2">
    <source>
        <dbReference type="Proteomes" id="UP000271320"/>
    </source>
</evidence>
<protein>
    <submittedName>
        <fullName evidence="1">Uncharacterized protein</fullName>
    </submittedName>
</protein>
<name>A0AB37TH80_ACIPI</name>
<dbReference type="AlphaFoldDB" id="A0AB37TH80"/>
<dbReference type="Proteomes" id="UP000271320">
    <property type="component" value="Unassembled WGS sequence"/>
</dbReference>